<dbReference type="Proteomes" id="UP000002892">
    <property type="component" value="Chromosome"/>
</dbReference>
<dbReference type="KEGG" id="dai:Desaci_1471"/>
<organism evidence="1 2">
    <name type="scientific">Desulfosporosinus acidiphilus (strain DSM 22704 / JCM 16185 / SJ4)</name>
    <dbReference type="NCBI Taxonomy" id="646529"/>
    <lineage>
        <taxon>Bacteria</taxon>
        <taxon>Bacillati</taxon>
        <taxon>Bacillota</taxon>
        <taxon>Clostridia</taxon>
        <taxon>Eubacteriales</taxon>
        <taxon>Desulfitobacteriaceae</taxon>
        <taxon>Desulfosporosinus</taxon>
    </lineage>
</organism>
<reference evidence="1 2" key="1">
    <citation type="journal article" date="2012" name="J. Bacteriol.">
        <title>Complete genome sequences of Desulfosporosinus orientis DSM765T, Desulfosporosinus youngiae DSM17734T, Desulfosporosinus meridiei DSM13257T, and Desulfosporosinus acidiphilus DSM22704T.</title>
        <authorList>
            <person name="Pester M."/>
            <person name="Brambilla E."/>
            <person name="Alazard D."/>
            <person name="Rattei T."/>
            <person name="Weinmaier T."/>
            <person name="Han J."/>
            <person name="Lucas S."/>
            <person name="Lapidus A."/>
            <person name="Cheng J.F."/>
            <person name="Goodwin L."/>
            <person name="Pitluck S."/>
            <person name="Peters L."/>
            <person name="Ovchinnikova G."/>
            <person name="Teshima H."/>
            <person name="Detter J.C."/>
            <person name="Han C.S."/>
            <person name="Tapia R."/>
            <person name="Land M.L."/>
            <person name="Hauser L."/>
            <person name="Kyrpides N.C."/>
            <person name="Ivanova N.N."/>
            <person name="Pagani I."/>
            <person name="Huntmann M."/>
            <person name="Wei C.L."/>
            <person name="Davenport K.W."/>
            <person name="Daligault H."/>
            <person name="Chain P.S."/>
            <person name="Chen A."/>
            <person name="Mavromatis K."/>
            <person name="Markowitz V."/>
            <person name="Szeto E."/>
            <person name="Mikhailova N."/>
            <person name="Pati A."/>
            <person name="Wagner M."/>
            <person name="Woyke T."/>
            <person name="Ollivier B."/>
            <person name="Klenk H.P."/>
            <person name="Spring S."/>
            <person name="Loy A."/>
        </authorList>
    </citation>
    <scope>NUCLEOTIDE SEQUENCE [LARGE SCALE GENOMIC DNA]</scope>
    <source>
        <strain evidence="2">DSM 22704 / JCM 16185 / SJ4</strain>
    </source>
</reference>
<proteinExistence type="predicted"/>
<evidence type="ECO:0000313" key="1">
    <source>
        <dbReference type="EMBL" id="AFM40487.1"/>
    </source>
</evidence>
<gene>
    <name evidence="1" type="ordered locus">Desaci_1471</name>
</gene>
<dbReference type="STRING" id="646529.Desaci_1471"/>
<name>I4D3W3_DESAJ</name>
<dbReference type="AlphaFoldDB" id="I4D3W3"/>
<dbReference type="RefSeq" id="WP_014826494.1">
    <property type="nucleotide sequence ID" value="NC_018068.1"/>
</dbReference>
<accession>I4D3W3</accession>
<dbReference type="HOGENOM" id="CLU_2698574_0_0_9"/>
<sequence>MHNIKIYELDKQWHQQDAGANGWKYFREEKELVDSRTEMIYRKGNFSAIVEQTRGNSLYSLTMRWEQGASTNP</sequence>
<dbReference type="EMBL" id="CP003639">
    <property type="protein sequence ID" value="AFM40487.1"/>
    <property type="molecule type" value="Genomic_DNA"/>
</dbReference>
<protein>
    <submittedName>
        <fullName evidence="1">Uncharacterized protein</fullName>
    </submittedName>
</protein>
<evidence type="ECO:0000313" key="2">
    <source>
        <dbReference type="Proteomes" id="UP000002892"/>
    </source>
</evidence>
<keyword evidence="2" id="KW-1185">Reference proteome</keyword>